<dbReference type="FunFam" id="1.10.3730.20:FF:000001">
    <property type="entry name" value="Quaternary ammonium compound resistance transporter SugE"/>
    <property type="match status" value="1"/>
</dbReference>
<evidence type="ECO:0000256" key="2">
    <source>
        <dbReference type="ARBA" id="ARBA00022448"/>
    </source>
</evidence>
<evidence type="ECO:0000256" key="8">
    <source>
        <dbReference type="ARBA" id="ARBA00039168"/>
    </source>
</evidence>
<feature type="transmembrane region" description="Helical" evidence="10">
    <location>
        <begin position="31"/>
        <end position="51"/>
    </location>
</feature>
<proteinExistence type="inferred from homology"/>
<keyword evidence="4 9" id="KW-0812">Transmembrane</keyword>
<dbReference type="PATRIC" id="fig|862908.3.peg.801"/>
<dbReference type="InterPro" id="IPR037185">
    <property type="entry name" value="EmrE-like"/>
</dbReference>
<evidence type="ECO:0000256" key="10">
    <source>
        <dbReference type="SAM" id="Phobius"/>
    </source>
</evidence>
<keyword evidence="5 10" id="KW-1133">Transmembrane helix</keyword>
<keyword evidence="6 10" id="KW-0472">Membrane</keyword>
<dbReference type="eggNOG" id="COG2076">
    <property type="taxonomic scope" value="Bacteria"/>
</dbReference>
<evidence type="ECO:0000256" key="7">
    <source>
        <dbReference type="ARBA" id="ARBA00038151"/>
    </source>
</evidence>
<evidence type="ECO:0000256" key="4">
    <source>
        <dbReference type="ARBA" id="ARBA00022692"/>
    </source>
</evidence>
<evidence type="ECO:0000313" key="12">
    <source>
        <dbReference type="Proteomes" id="UP000008963"/>
    </source>
</evidence>
<keyword evidence="2" id="KW-0813">Transport</keyword>
<keyword evidence="3" id="KW-1003">Cell membrane</keyword>
<evidence type="ECO:0000256" key="1">
    <source>
        <dbReference type="ARBA" id="ARBA00004651"/>
    </source>
</evidence>
<dbReference type="GO" id="GO:0022857">
    <property type="term" value="F:transmembrane transporter activity"/>
    <property type="evidence" value="ECO:0007669"/>
    <property type="project" value="InterPro"/>
</dbReference>
<dbReference type="STRING" id="862908.BMS_0839"/>
<dbReference type="KEGG" id="bmx:BMS_0839"/>
<feature type="transmembrane region" description="Helical" evidence="10">
    <location>
        <begin position="63"/>
        <end position="82"/>
    </location>
</feature>
<dbReference type="PANTHER" id="PTHR30561">
    <property type="entry name" value="SMR FAMILY PROTON-DEPENDENT DRUG EFFLUX TRANSPORTER SUGE"/>
    <property type="match status" value="1"/>
</dbReference>
<dbReference type="Pfam" id="PF00893">
    <property type="entry name" value="Multi_Drug_Res"/>
    <property type="match status" value="1"/>
</dbReference>
<keyword evidence="12" id="KW-1185">Reference proteome</keyword>
<organism evidence="11 12">
    <name type="scientific">Halobacteriovorax marinus (strain ATCC BAA-682 / DSM 15412 / SJ)</name>
    <name type="common">Bacteriovorax marinus</name>
    <dbReference type="NCBI Taxonomy" id="862908"/>
    <lineage>
        <taxon>Bacteria</taxon>
        <taxon>Pseudomonadati</taxon>
        <taxon>Bdellovibrionota</taxon>
        <taxon>Bacteriovoracia</taxon>
        <taxon>Bacteriovoracales</taxon>
        <taxon>Halobacteriovoraceae</taxon>
        <taxon>Halobacteriovorax</taxon>
    </lineage>
</organism>
<reference evidence="12" key="1">
    <citation type="journal article" date="2013" name="ISME J.">
        <title>A small predatory core genome in the divergent marine Bacteriovorax marinus SJ and the terrestrial Bdellovibrio bacteriovorus.</title>
        <authorList>
            <person name="Crossman L.C."/>
            <person name="Chen H."/>
            <person name="Cerdeno-Tarraga A.M."/>
            <person name="Brooks K."/>
            <person name="Quail M.A."/>
            <person name="Pineiro S.A."/>
            <person name="Hobley L."/>
            <person name="Sockett R.E."/>
            <person name="Bentley S.D."/>
            <person name="Parkhill J."/>
            <person name="Williams H.N."/>
            <person name="Stine O.C."/>
        </authorList>
    </citation>
    <scope>NUCLEOTIDE SEQUENCE [LARGE SCALE GENOMIC DNA]</scope>
    <source>
        <strain evidence="12">ATCC BAA-682 / DSM 15412 / SJ</strain>
    </source>
</reference>
<comment type="subcellular location">
    <subcellularLocation>
        <location evidence="1 9">Cell membrane</location>
        <topology evidence="1 9">Multi-pass membrane protein</topology>
    </subcellularLocation>
</comment>
<dbReference type="InterPro" id="IPR045324">
    <property type="entry name" value="Small_multidrug_res"/>
</dbReference>
<dbReference type="PANTHER" id="PTHR30561:SF0">
    <property type="entry name" value="GUANIDINIUM EXPORTER"/>
    <property type="match status" value="1"/>
</dbReference>
<dbReference type="EMBL" id="FQ312005">
    <property type="protein sequence ID" value="CBW25734.1"/>
    <property type="molecule type" value="Genomic_DNA"/>
</dbReference>
<evidence type="ECO:0000256" key="3">
    <source>
        <dbReference type="ARBA" id="ARBA00022475"/>
    </source>
</evidence>
<dbReference type="GO" id="GO:0005886">
    <property type="term" value="C:plasma membrane"/>
    <property type="evidence" value="ECO:0007669"/>
    <property type="project" value="UniProtKB-SubCell"/>
</dbReference>
<accession>E1WX33</accession>
<feature type="transmembrane region" description="Helical" evidence="10">
    <location>
        <begin position="88"/>
        <end position="108"/>
    </location>
</feature>
<dbReference type="Proteomes" id="UP000008963">
    <property type="component" value="Chromosome"/>
</dbReference>
<dbReference type="AlphaFoldDB" id="E1WX33"/>
<evidence type="ECO:0000256" key="6">
    <source>
        <dbReference type="ARBA" id="ARBA00023136"/>
    </source>
</evidence>
<dbReference type="RefSeq" id="WP_014243519.1">
    <property type="nucleotide sequence ID" value="NC_016620.1"/>
</dbReference>
<evidence type="ECO:0000313" key="11">
    <source>
        <dbReference type="EMBL" id="CBW25734.1"/>
    </source>
</evidence>
<sequence>MSTTIAWFILVLAGLLEICWAIGLKYTEGFTKFYPTIFTLLTLAGSMYLLAKASNVLPIGTAYGVWVGIGALGAAVLGIFLFEESAGPMRIFFLVLLLISIIGLKLTAR</sequence>
<dbReference type="GO" id="GO:1990961">
    <property type="term" value="P:xenobiotic detoxification by transmembrane export across the plasma membrane"/>
    <property type="evidence" value="ECO:0007669"/>
    <property type="project" value="UniProtKB-ARBA"/>
</dbReference>
<name>E1WX33_HALMS</name>
<comment type="similarity">
    <text evidence="7">Belongs to the drug/metabolite transporter (DMT) superfamily. Small multidrug resistance (SMR) (TC 2.A.7.1) family. Gdx/SugE subfamily.</text>
</comment>
<dbReference type="Gene3D" id="1.10.3730.20">
    <property type="match status" value="1"/>
</dbReference>
<dbReference type="InterPro" id="IPR000390">
    <property type="entry name" value="Small_drug/metabolite_transptr"/>
</dbReference>
<dbReference type="SUPFAM" id="SSF103481">
    <property type="entry name" value="Multidrug resistance efflux transporter EmrE"/>
    <property type="match status" value="1"/>
</dbReference>
<protein>
    <recommendedName>
        <fullName evidence="8">Guanidinium exporter</fullName>
    </recommendedName>
</protein>
<dbReference type="HOGENOM" id="CLU_133067_1_2_7"/>
<evidence type="ECO:0000256" key="5">
    <source>
        <dbReference type="ARBA" id="ARBA00022989"/>
    </source>
</evidence>
<gene>
    <name evidence="11" type="ordered locus">BMS_0839</name>
</gene>
<evidence type="ECO:0000256" key="9">
    <source>
        <dbReference type="RuleBase" id="RU003942"/>
    </source>
</evidence>